<dbReference type="GO" id="GO:0003700">
    <property type="term" value="F:DNA-binding transcription factor activity"/>
    <property type="evidence" value="ECO:0007669"/>
    <property type="project" value="TreeGrafter"/>
</dbReference>
<dbReference type="InterPro" id="IPR036388">
    <property type="entry name" value="WH-like_DNA-bd_sf"/>
</dbReference>
<dbReference type="Gene3D" id="1.10.10.10">
    <property type="entry name" value="Winged helix-like DNA-binding domain superfamily/Winged helix DNA-binding domain"/>
    <property type="match status" value="1"/>
</dbReference>
<dbReference type="GO" id="GO:0045892">
    <property type="term" value="P:negative regulation of DNA-templated transcription"/>
    <property type="evidence" value="ECO:0007669"/>
    <property type="project" value="TreeGrafter"/>
</dbReference>
<keyword evidence="7" id="KW-1185">Reference proteome</keyword>
<dbReference type="PROSITE" id="PS51078">
    <property type="entry name" value="ICLR_ED"/>
    <property type="match status" value="1"/>
</dbReference>
<dbReference type="InterPro" id="IPR029016">
    <property type="entry name" value="GAF-like_dom_sf"/>
</dbReference>
<dbReference type="Gene3D" id="3.30.450.40">
    <property type="match status" value="1"/>
</dbReference>
<dbReference type="SMART" id="SM00346">
    <property type="entry name" value="HTH_ICLR"/>
    <property type="match status" value="1"/>
</dbReference>
<dbReference type="InterPro" id="IPR014757">
    <property type="entry name" value="Tscrpt_reg_IclR_C"/>
</dbReference>
<feature type="domain" description="HTH iclR-type" evidence="4">
    <location>
        <begin position="18"/>
        <end position="78"/>
    </location>
</feature>
<dbReference type="PANTHER" id="PTHR30136">
    <property type="entry name" value="HELIX-TURN-HELIX TRANSCRIPTIONAL REGULATOR, ICLR FAMILY"/>
    <property type="match status" value="1"/>
</dbReference>
<dbReference type="AlphaFoldDB" id="A0A1H1BZ02"/>
<dbReference type="SUPFAM" id="SSF55781">
    <property type="entry name" value="GAF domain-like"/>
    <property type="match status" value="1"/>
</dbReference>
<keyword evidence="1" id="KW-0805">Transcription regulation</keyword>
<reference evidence="6 7" key="1">
    <citation type="submission" date="2016-10" db="EMBL/GenBank/DDBJ databases">
        <authorList>
            <person name="de Groot N.N."/>
        </authorList>
    </citation>
    <scope>NUCLEOTIDE SEQUENCE [LARGE SCALE GENOMIC DNA]</scope>
    <source>
        <strain evidence="6 7">DSM 20117</strain>
    </source>
</reference>
<dbReference type="PROSITE" id="PS51077">
    <property type="entry name" value="HTH_ICLR"/>
    <property type="match status" value="1"/>
</dbReference>
<sequence>MPETEPTDESAEAPDLTNKSVVKAMTLLRELGRHPRGITVTELAQIVGMTRPTAFRLLLSMEQVGFVDRTENNYTLGWEMARLGRLADPTAGVAAKVQPILEGVAQEISETVSFALVKSQTEYEIIAEASASRLLQVSNLYVRRQYPLHASATGKILLADLADTRVSQLLSGTLASFTPQTITDSKVLVRQLKEIRENGYAVIDNELEEGLFAVAVGVRDADGLLLGVVTATGPDQRMKSGRLAGTVEQLRSTAEEIGKTLE</sequence>
<evidence type="ECO:0000256" key="2">
    <source>
        <dbReference type="ARBA" id="ARBA00023125"/>
    </source>
</evidence>
<evidence type="ECO:0000313" key="6">
    <source>
        <dbReference type="EMBL" id="SDQ57162.1"/>
    </source>
</evidence>
<protein>
    <submittedName>
        <fullName evidence="6">DNA-binding transcriptional regulator, IclR family</fullName>
    </submittedName>
</protein>
<evidence type="ECO:0000313" key="7">
    <source>
        <dbReference type="Proteomes" id="UP000181917"/>
    </source>
</evidence>
<dbReference type="PANTHER" id="PTHR30136:SF35">
    <property type="entry name" value="HTH-TYPE TRANSCRIPTIONAL REGULATOR RV1719"/>
    <property type="match status" value="1"/>
</dbReference>
<dbReference type="InterPro" id="IPR036390">
    <property type="entry name" value="WH_DNA-bd_sf"/>
</dbReference>
<dbReference type="KEGG" id="acry:AC20117_09115"/>
<feature type="domain" description="IclR-ED" evidence="5">
    <location>
        <begin position="79"/>
        <end position="262"/>
    </location>
</feature>
<evidence type="ECO:0000256" key="3">
    <source>
        <dbReference type="ARBA" id="ARBA00023163"/>
    </source>
</evidence>
<dbReference type="GO" id="GO:0003677">
    <property type="term" value="F:DNA binding"/>
    <property type="evidence" value="ECO:0007669"/>
    <property type="project" value="UniProtKB-KW"/>
</dbReference>
<dbReference type="InterPro" id="IPR050707">
    <property type="entry name" value="HTH_MetabolicPath_Reg"/>
</dbReference>
<dbReference type="InterPro" id="IPR005471">
    <property type="entry name" value="Tscrpt_reg_IclR_N"/>
</dbReference>
<name>A0A1H1BZ02_9MICC</name>
<dbReference type="Pfam" id="PF01614">
    <property type="entry name" value="IclR_C"/>
    <property type="match status" value="1"/>
</dbReference>
<dbReference type="EMBL" id="FNKH01000002">
    <property type="protein sequence ID" value="SDQ57162.1"/>
    <property type="molecule type" value="Genomic_DNA"/>
</dbReference>
<organism evidence="6 7">
    <name type="scientific">Crystallibacter crystallopoietes</name>
    <dbReference type="NCBI Taxonomy" id="37928"/>
    <lineage>
        <taxon>Bacteria</taxon>
        <taxon>Bacillati</taxon>
        <taxon>Actinomycetota</taxon>
        <taxon>Actinomycetes</taxon>
        <taxon>Micrococcales</taxon>
        <taxon>Micrococcaceae</taxon>
        <taxon>Crystallibacter</taxon>
    </lineage>
</organism>
<keyword evidence="2 6" id="KW-0238">DNA-binding</keyword>
<evidence type="ECO:0000259" key="4">
    <source>
        <dbReference type="PROSITE" id="PS51077"/>
    </source>
</evidence>
<gene>
    <name evidence="6" type="ORF">SAMN04489742_1648</name>
</gene>
<dbReference type="Pfam" id="PF09339">
    <property type="entry name" value="HTH_IclR"/>
    <property type="match status" value="1"/>
</dbReference>
<proteinExistence type="predicted"/>
<dbReference type="OrthoDB" id="7274111at2"/>
<keyword evidence="3" id="KW-0804">Transcription</keyword>
<dbReference type="STRING" id="37928.SAMN04489742_1648"/>
<evidence type="ECO:0000259" key="5">
    <source>
        <dbReference type="PROSITE" id="PS51078"/>
    </source>
</evidence>
<dbReference type="RefSeq" id="WP_074703105.1">
    <property type="nucleotide sequence ID" value="NZ_CP018863.1"/>
</dbReference>
<dbReference type="Proteomes" id="UP000181917">
    <property type="component" value="Unassembled WGS sequence"/>
</dbReference>
<evidence type="ECO:0000256" key="1">
    <source>
        <dbReference type="ARBA" id="ARBA00023015"/>
    </source>
</evidence>
<dbReference type="SUPFAM" id="SSF46785">
    <property type="entry name" value="Winged helix' DNA-binding domain"/>
    <property type="match status" value="1"/>
</dbReference>
<accession>A0A1H1BZ02</accession>